<comment type="caution">
    <text evidence="4">The sequence shown here is derived from an EMBL/GenBank/DDBJ whole genome shotgun (WGS) entry which is preliminary data.</text>
</comment>
<proteinExistence type="predicted"/>
<dbReference type="InterPro" id="IPR050426">
    <property type="entry name" value="Glycosyltransferase_28"/>
</dbReference>
<accession>A0ABV9BD93</accession>
<dbReference type="InterPro" id="IPR002213">
    <property type="entry name" value="UDP_glucos_trans"/>
</dbReference>
<gene>
    <name evidence="4" type="ORF">ACFPEN_01275</name>
</gene>
<evidence type="ECO:0000313" key="5">
    <source>
        <dbReference type="Proteomes" id="UP001595990"/>
    </source>
</evidence>
<feature type="domain" description="Glycosyltransferase family 28 N-terminal" evidence="2">
    <location>
        <begin position="3"/>
        <end position="64"/>
    </location>
</feature>
<sequence length="406" mass="42217">MRILIAAAGSRGDVAPYTGLGAELRRAGHDVTIAATAAYAHLVHAAGLEFRGLPADTRGRGGGTGRRELMRTAAAFVTELGRGFADAVDDDTDLLLLSATTAPLGWHLSEATGIPSLGVYLQPTAPTGDFPPAVTGTRSLGRLANRAAGRFALHMVDRLYEQAAGELRDRLRLPPLSPSAVRRRQEQADWPVLHGFSTALVPRPADWRPGMKVVGTWWPHHEPAEPLPAELEDFLGAGPRPVLIGFGSMASGDGERLSEIAVRALRRAGLRGILQSGSAGLAADGDDDVLTIGDVPHAPLFPRLAAVVHHAGAGTSAAALRAGVPAVTVPVTGDQPFWAGRLAAIGAATDPIPFPALTAERLADALHRAVNDRTYAEAASAAARHMATEDGAGHALKAIEELTGAG</sequence>
<evidence type="ECO:0000256" key="1">
    <source>
        <dbReference type="ARBA" id="ARBA00022679"/>
    </source>
</evidence>
<keyword evidence="5" id="KW-1185">Reference proteome</keyword>
<dbReference type="CDD" id="cd03784">
    <property type="entry name" value="GT1_Gtf-like"/>
    <property type="match status" value="1"/>
</dbReference>
<dbReference type="SUPFAM" id="SSF53756">
    <property type="entry name" value="UDP-Glycosyltransferase/glycogen phosphorylase"/>
    <property type="match status" value="1"/>
</dbReference>
<keyword evidence="1" id="KW-0808">Transferase</keyword>
<dbReference type="PANTHER" id="PTHR48050">
    <property type="entry name" value="STEROL 3-BETA-GLUCOSYLTRANSFERASE"/>
    <property type="match status" value="1"/>
</dbReference>
<dbReference type="Pfam" id="PF03033">
    <property type="entry name" value="Glyco_transf_28"/>
    <property type="match status" value="1"/>
</dbReference>
<dbReference type="InterPro" id="IPR004276">
    <property type="entry name" value="GlycoTrans_28_N"/>
</dbReference>
<dbReference type="Gene3D" id="3.40.50.2000">
    <property type="entry name" value="Glycogen Phosphorylase B"/>
    <property type="match status" value="2"/>
</dbReference>
<dbReference type="RefSeq" id="WP_411950375.1">
    <property type="nucleotide sequence ID" value="NZ_JBHSFS010000001.1"/>
</dbReference>
<feature type="domain" description="Erythromycin biosynthesis protein CIII-like C-terminal" evidence="3">
    <location>
        <begin position="287"/>
        <end position="390"/>
    </location>
</feature>
<dbReference type="PANTHER" id="PTHR48050:SF13">
    <property type="entry name" value="STEROL 3-BETA-GLUCOSYLTRANSFERASE UGT80A2"/>
    <property type="match status" value="1"/>
</dbReference>
<dbReference type="InterPro" id="IPR010610">
    <property type="entry name" value="EryCIII-like_C"/>
</dbReference>
<organism evidence="4 5">
    <name type="scientific">Streptomyces ehimensis</name>
    <dbReference type="NCBI Taxonomy" id="68195"/>
    <lineage>
        <taxon>Bacteria</taxon>
        <taxon>Bacillati</taxon>
        <taxon>Actinomycetota</taxon>
        <taxon>Actinomycetes</taxon>
        <taxon>Kitasatosporales</taxon>
        <taxon>Streptomycetaceae</taxon>
        <taxon>Streptomyces</taxon>
    </lineage>
</organism>
<name>A0ABV9BD93_9ACTN</name>
<protein>
    <submittedName>
        <fullName evidence="4">Glycosyltransferase</fullName>
    </submittedName>
</protein>
<evidence type="ECO:0000313" key="4">
    <source>
        <dbReference type="EMBL" id="MFC4511560.1"/>
    </source>
</evidence>
<dbReference type="Pfam" id="PF06722">
    <property type="entry name" value="EryCIII-like_C"/>
    <property type="match status" value="1"/>
</dbReference>
<evidence type="ECO:0000259" key="2">
    <source>
        <dbReference type="Pfam" id="PF03033"/>
    </source>
</evidence>
<dbReference type="Proteomes" id="UP001595990">
    <property type="component" value="Unassembled WGS sequence"/>
</dbReference>
<reference evidence="5" key="1">
    <citation type="journal article" date="2019" name="Int. J. Syst. Evol. Microbiol.">
        <title>The Global Catalogue of Microorganisms (GCM) 10K type strain sequencing project: providing services to taxonomists for standard genome sequencing and annotation.</title>
        <authorList>
            <consortium name="The Broad Institute Genomics Platform"/>
            <consortium name="The Broad Institute Genome Sequencing Center for Infectious Disease"/>
            <person name="Wu L."/>
            <person name="Ma J."/>
        </authorList>
    </citation>
    <scope>NUCLEOTIDE SEQUENCE [LARGE SCALE GENOMIC DNA]</scope>
    <source>
        <strain evidence="5">CECT 8064</strain>
    </source>
</reference>
<evidence type="ECO:0000259" key="3">
    <source>
        <dbReference type="Pfam" id="PF06722"/>
    </source>
</evidence>
<dbReference type="EMBL" id="JBHSFS010000001">
    <property type="protein sequence ID" value="MFC4511560.1"/>
    <property type="molecule type" value="Genomic_DNA"/>
</dbReference>